<feature type="compositionally biased region" description="Basic and acidic residues" evidence="1">
    <location>
        <begin position="21"/>
        <end position="31"/>
    </location>
</feature>
<sequence>MCMDRMEKSGYPQKPQSPVRPKPEHLAEMSRLRKKMGMMSMSSNNMPNIDNQSSSEMDVNHTVSDRSTKSSIIEKNELESESETEEEELSEESDEEEGFHASQDAKDGLLSLDLHPAHGARVTQPLSFPGCKTASKMAAAAAADRDIGKRQARLVQVDLREGKLIFSAEGQTKEITLLFAEVATEVCVGPLAQELSVIAIIPEKSAHGERRPSSAAPRRPSAFPRAVKAVFSLGSTERPSNAERLGWVLTCKTEEVPIILERLGEQGCLRNHLQACYKAANNSKMGTGSFGVVAQGTNLQNGQVVAIKALNKTAKQEEVHAEVALLVRAQGPSVVKFHGCFCDVEEKGTPRWSLVFDYHSGDLYDRVAERTRMSEKESLPYLRDLLEALAHLHAKQIFHRDVKPENLLMAKQGKGVVLTDLGISCLVTDEAEMKRTLGTVGYASPEMLKGEASSWEGDAFGAGVVLYFMLSKSTPFLAPTRKRMVELTEECHVKTSYSCFENLSDDCRTLMLQLLKKDVQERLTVEKALQGRLIRKTYVTATEPTLARPEASPKAAQAESKSGKESQRPAQPYHHLISLTAGELPALTRLHK</sequence>
<dbReference type="InterPro" id="IPR000719">
    <property type="entry name" value="Prot_kinase_dom"/>
</dbReference>
<dbReference type="SUPFAM" id="SSF56112">
    <property type="entry name" value="Protein kinase-like (PK-like)"/>
    <property type="match status" value="1"/>
</dbReference>
<protein>
    <submittedName>
        <fullName evidence="3">Serine/threonine-protein kinase DCLK3 (CLICK-I and II-related) (CLr) (Doublecortin-like and CAM kinase-like 3) (Doublecortin-like kinase 3)</fullName>
    </submittedName>
</protein>
<feature type="compositionally biased region" description="Basic and acidic residues" evidence="1">
    <location>
        <begin position="63"/>
        <end position="78"/>
    </location>
</feature>
<dbReference type="Proteomes" id="UP001642464">
    <property type="component" value="Unassembled WGS sequence"/>
</dbReference>
<reference evidence="3 4" key="1">
    <citation type="submission" date="2024-02" db="EMBL/GenBank/DDBJ databases">
        <authorList>
            <person name="Chen Y."/>
            <person name="Shah S."/>
            <person name="Dougan E. K."/>
            <person name="Thang M."/>
            <person name="Chan C."/>
        </authorList>
    </citation>
    <scope>NUCLEOTIDE SEQUENCE [LARGE SCALE GENOMIC DNA]</scope>
</reference>
<proteinExistence type="predicted"/>
<dbReference type="PANTHER" id="PTHR24347">
    <property type="entry name" value="SERINE/THREONINE-PROTEIN KINASE"/>
    <property type="match status" value="1"/>
</dbReference>
<feature type="compositionally biased region" description="Polar residues" evidence="1">
    <location>
        <begin position="47"/>
        <end position="57"/>
    </location>
</feature>
<dbReference type="InterPro" id="IPR008271">
    <property type="entry name" value="Ser/Thr_kinase_AS"/>
</dbReference>
<name>A0ABP0SBT0_9DINO</name>
<evidence type="ECO:0000259" key="2">
    <source>
        <dbReference type="PROSITE" id="PS50011"/>
    </source>
</evidence>
<dbReference type="InterPro" id="IPR011009">
    <property type="entry name" value="Kinase-like_dom_sf"/>
</dbReference>
<evidence type="ECO:0000256" key="1">
    <source>
        <dbReference type="SAM" id="MobiDB-lite"/>
    </source>
</evidence>
<gene>
    <name evidence="3" type="ORF">SCF082_LOCUS51025</name>
</gene>
<dbReference type="EMBL" id="CAXAMM010043384">
    <property type="protein sequence ID" value="CAK9109822.1"/>
    <property type="molecule type" value="Genomic_DNA"/>
</dbReference>
<organism evidence="3 4">
    <name type="scientific">Durusdinium trenchii</name>
    <dbReference type="NCBI Taxonomy" id="1381693"/>
    <lineage>
        <taxon>Eukaryota</taxon>
        <taxon>Sar</taxon>
        <taxon>Alveolata</taxon>
        <taxon>Dinophyceae</taxon>
        <taxon>Suessiales</taxon>
        <taxon>Symbiodiniaceae</taxon>
        <taxon>Durusdinium</taxon>
    </lineage>
</organism>
<feature type="compositionally biased region" description="Acidic residues" evidence="1">
    <location>
        <begin position="79"/>
        <end position="97"/>
    </location>
</feature>
<dbReference type="SMART" id="SM00220">
    <property type="entry name" value="S_TKc"/>
    <property type="match status" value="1"/>
</dbReference>
<evidence type="ECO:0000313" key="4">
    <source>
        <dbReference type="Proteomes" id="UP001642464"/>
    </source>
</evidence>
<dbReference type="Gene3D" id="1.10.510.10">
    <property type="entry name" value="Transferase(Phosphotransferase) domain 1"/>
    <property type="match status" value="1"/>
</dbReference>
<feature type="compositionally biased region" description="Low complexity" evidence="1">
    <location>
        <begin position="37"/>
        <end position="46"/>
    </location>
</feature>
<keyword evidence="4" id="KW-1185">Reference proteome</keyword>
<accession>A0ABP0SBT0</accession>
<comment type="caution">
    <text evidence="3">The sequence shown here is derived from an EMBL/GenBank/DDBJ whole genome shotgun (WGS) entry which is preliminary data.</text>
</comment>
<dbReference type="PROSITE" id="PS00108">
    <property type="entry name" value="PROTEIN_KINASE_ST"/>
    <property type="match status" value="1"/>
</dbReference>
<feature type="region of interest" description="Disordered" evidence="1">
    <location>
        <begin position="1"/>
        <end position="102"/>
    </location>
</feature>
<dbReference type="PROSITE" id="PS50011">
    <property type="entry name" value="PROTEIN_KINASE_DOM"/>
    <property type="match status" value="1"/>
</dbReference>
<feature type="region of interest" description="Disordered" evidence="1">
    <location>
        <begin position="544"/>
        <end position="571"/>
    </location>
</feature>
<dbReference type="Pfam" id="PF00069">
    <property type="entry name" value="Pkinase"/>
    <property type="match status" value="1"/>
</dbReference>
<feature type="domain" description="Protein kinase" evidence="2">
    <location>
        <begin position="279"/>
        <end position="539"/>
    </location>
</feature>
<evidence type="ECO:0000313" key="3">
    <source>
        <dbReference type="EMBL" id="CAK9109822.1"/>
    </source>
</evidence>